<dbReference type="OrthoDB" id="10437951at2759"/>
<dbReference type="AlphaFoldDB" id="A0A8H4B0X5"/>
<feature type="transmembrane region" description="Helical" evidence="8">
    <location>
        <begin position="102"/>
        <end position="122"/>
    </location>
</feature>
<feature type="transmembrane region" description="Helical" evidence="8">
    <location>
        <begin position="185"/>
        <end position="206"/>
    </location>
</feature>
<evidence type="ECO:0000259" key="9">
    <source>
        <dbReference type="Pfam" id="PF01699"/>
    </source>
</evidence>
<keyword evidence="3" id="KW-0813">Transport</keyword>
<evidence type="ECO:0000256" key="4">
    <source>
        <dbReference type="ARBA" id="ARBA00022692"/>
    </source>
</evidence>
<dbReference type="GO" id="GO:0015369">
    <property type="term" value="F:calcium:proton antiporter activity"/>
    <property type="evidence" value="ECO:0007669"/>
    <property type="project" value="TreeGrafter"/>
</dbReference>
<dbReference type="InterPro" id="IPR044880">
    <property type="entry name" value="NCX_ion-bd_dom_sf"/>
</dbReference>
<evidence type="ECO:0000313" key="10">
    <source>
        <dbReference type="EMBL" id="KAF0551489.1"/>
    </source>
</evidence>
<evidence type="ECO:0000256" key="5">
    <source>
        <dbReference type="ARBA" id="ARBA00022989"/>
    </source>
</evidence>
<keyword evidence="11" id="KW-1185">Reference proteome</keyword>
<evidence type="ECO:0000313" key="11">
    <source>
        <dbReference type="Proteomes" id="UP000439903"/>
    </source>
</evidence>
<evidence type="ECO:0000256" key="8">
    <source>
        <dbReference type="SAM" id="Phobius"/>
    </source>
</evidence>
<keyword evidence="4 8" id="KW-0812">Transmembrane</keyword>
<evidence type="ECO:0000256" key="2">
    <source>
        <dbReference type="ARBA" id="ARBA00008170"/>
    </source>
</evidence>
<feature type="transmembrane region" description="Helical" evidence="8">
    <location>
        <begin position="134"/>
        <end position="154"/>
    </location>
</feature>
<keyword evidence="6" id="KW-0406">Ion transport</keyword>
<dbReference type="Proteomes" id="UP000439903">
    <property type="component" value="Unassembled WGS sequence"/>
</dbReference>
<name>A0A8H4B0X5_GIGMA</name>
<proteinExistence type="inferred from homology"/>
<comment type="caution">
    <text evidence="10">The sequence shown here is derived from an EMBL/GenBank/DDBJ whole genome shotgun (WGS) entry which is preliminary data.</text>
</comment>
<dbReference type="PANTHER" id="PTHR31503:SF22">
    <property type="entry name" value="VACUOLAR CALCIUM ION TRANSPORTER"/>
    <property type="match status" value="1"/>
</dbReference>
<comment type="similarity">
    <text evidence="2">Belongs to the Ca(2+):cation antiporter (CaCA) (TC 2.A.19) family.</text>
</comment>
<dbReference type="GO" id="GO:0006874">
    <property type="term" value="P:intracellular calcium ion homeostasis"/>
    <property type="evidence" value="ECO:0007669"/>
    <property type="project" value="TreeGrafter"/>
</dbReference>
<dbReference type="Gene3D" id="1.20.1420.30">
    <property type="entry name" value="NCX, central ion-binding region"/>
    <property type="match status" value="1"/>
</dbReference>
<dbReference type="PANTHER" id="PTHR31503">
    <property type="entry name" value="VACUOLAR CALCIUM ION TRANSPORTER"/>
    <property type="match status" value="1"/>
</dbReference>
<feature type="transmembrane region" description="Helical" evidence="8">
    <location>
        <begin position="28"/>
        <end position="49"/>
    </location>
</feature>
<keyword evidence="7 8" id="KW-0472">Membrane</keyword>
<keyword evidence="5 8" id="KW-1133">Transmembrane helix</keyword>
<reference evidence="10 11" key="1">
    <citation type="journal article" date="2019" name="Environ. Microbiol.">
        <title>At the nexus of three kingdoms: the genome of the mycorrhizal fungus Gigaspora margarita provides insights into plant, endobacterial and fungal interactions.</title>
        <authorList>
            <person name="Venice F."/>
            <person name="Ghignone S."/>
            <person name="Salvioli di Fossalunga A."/>
            <person name="Amselem J."/>
            <person name="Novero M."/>
            <person name="Xianan X."/>
            <person name="Sedzielewska Toro K."/>
            <person name="Morin E."/>
            <person name="Lipzen A."/>
            <person name="Grigoriev I.V."/>
            <person name="Henrissat B."/>
            <person name="Martin F.M."/>
            <person name="Bonfante P."/>
        </authorList>
    </citation>
    <scope>NUCLEOTIDE SEQUENCE [LARGE SCALE GENOMIC DNA]</scope>
    <source>
        <strain evidence="10 11">BEG34</strain>
    </source>
</reference>
<sequence length="207" mass="22672">MALLSLIPLCKNISDVTESLSKYTSKNFGILMMTILGNLPDLIMMEPFFSKGHFEIVHGMIIGNLVSTPLLLAIVSVVVFLVSNVMESLVEDLPLSENFFSIIVLGFIGSVPEHATSINSFYKNDSDSGLNNAFGSILMMLGGALPIFTILGWIMNISFLVVTFLPIFILIFITYILVHCAISDGIAHSMEGIVLFASYILIARILF</sequence>
<evidence type="ECO:0000256" key="6">
    <source>
        <dbReference type="ARBA" id="ARBA00023065"/>
    </source>
</evidence>
<organism evidence="10 11">
    <name type="scientific">Gigaspora margarita</name>
    <dbReference type="NCBI Taxonomy" id="4874"/>
    <lineage>
        <taxon>Eukaryota</taxon>
        <taxon>Fungi</taxon>
        <taxon>Fungi incertae sedis</taxon>
        <taxon>Mucoromycota</taxon>
        <taxon>Glomeromycotina</taxon>
        <taxon>Glomeromycetes</taxon>
        <taxon>Diversisporales</taxon>
        <taxon>Gigasporaceae</taxon>
        <taxon>Gigaspora</taxon>
    </lineage>
</organism>
<dbReference type="EMBL" id="WTPW01000077">
    <property type="protein sequence ID" value="KAF0551489.1"/>
    <property type="molecule type" value="Genomic_DNA"/>
</dbReference>
<evidence type="ECO:0000256" key="7">
    <source>
        <dbReference type="ARBA" id="ARBA00023136"/>
    </source>
</evidence>
<feature type="transmembrane region" description="Helical" evidence="8">
    <location>
        <begin position="61"/>
        <end position="82"/>
    </location>
</feature>
<feature type="domain" description="Sodium/calcium exchanger membrane region" evidence="9">
    <location>
        <begin position="70"/>
        <end position="205"/>
    </location>
</feature>
<protein>
    <submittedName>
        <fullName evidence="10">Calcium/proton exchanger</fullName>
    </submittedName>
</protein>
<evidence type="ECO:0000256" key="1">
    <source>
        <dbReference type="ARBA" id="ARBA00004127"/>
    </source>
</evidence>
<gene>
    <name evidence="10" type="ORF">F8M41_023428</name>
</gene>
<evidence type="ECO:0000256" key="3">
    <source>
        <dbReference type="ARBA" id="ARBA00022448"/>
    </source>
</evidence>
<comment type="subcellular location">
    <subcellularLocation>
        <location evidence="1">Endomembrane system</location>
        <topology evidence="1">Multi-pass membrane protein</topology>
    </subcellularLocation>
</comment>
<dbReference type="InterPro" id="IPR004837">
    <property type="entry name" value="NaCa_Exmemb"/>
</dbReference>
<dbReference type="InterPro" id="IPR004713">
    <property type="entry name" value="CaH_exchang"/>
</dbReference>
<dbReference type="Pfam" id="PF01699">
    <property type="entry name" value="Na_Ca_ex"/>
    <property type="match status" value="1"/>
</dbReference>
<dbReference type="GO" id="GO:0005774">
    <property type="term" value="C:vacuolar membrane"/>
    <property type="evidence" value="ECO:0007669"/>
    <property type="project" value="UniProtKB-ARBA"/>
</dbReference>
<dbReference type="GO" id="GO:0012505">
    <property type="term" value="C:endomembrane system"/>
    <property type="evidence" value="ECO:0007669"/>
    <property type="project" value="UniProtKB-SubCell"/>
</dbReference>
<feature type="transmembrane region" description="Helical" evidence="8">
    <location>
        <begin position="160"/>
        <end position="178"/>
    </location>
</feature>
<accession>A0A8H4B0X5</accession>